<evidence type="ECO:0000256" key="3">
    <source>
        <dbReference type="ARBA" id="ARBA00013194"/>
    </source>
</evidence>
<evidence type="ECO:0000313" key="9">
    <source>
        <dbReference type="EMBL" id="KAJ7780545.1"/>
    </source>
</evidence>
<evidence type="ECO:0000313" key="10">
    <source>
        <dbReference type="Proteomes" id="UP001215280"/>
    </source>
</evidence>
<dbReference type="FunFam" id="3.10.50.40:FF:000006">
    <property type="entry name" value="Peptidyl-prolyl cis-trans isomerase"/>
    <property type="match status" value="1"/>
</dbReference>
<dbReference type="GO" id="GO:0005730">
    <property type="term" value="C:nucleolus"/>
    <property type="evidence" value="ECO:0007669"/>
    <property type="project" value="TreeGrafter"/>
</dbReference>
<keyword evidence="4 6" id="KW-0697">Rotamase</keyword>
<proteinExistence type="inferred from homology"/>
<protein>
    <recommendedName>
        <fullName evidence="3 6">peptidylprolyl isomerase</fullName>
        <ecNumber evidence="3 6">5.2.1.8</ecNumber>
    </recommendedName>
</protein>
<evidence type="ECO:0000259" key="8">
    <source>
        <dbReference type="PROSITE" id="PS50059"/>
    </source>
</evidence>
<dbReference type="EMBL" id="JARJLG010000005">
    <property type="protein sequence ID" value="KAJ7780545.1"/>
    <property type="molecule type" value="Genomic_DNA"/>
</dbReference>
<feature type="compositionally biased region" description="Basic and acidic residues" evidence="7">
    <location>
        <begin position="176"/>
        <end position="210"/>
    </location>
</feature>
<organism evidence="9 10">
    <name type="scientific">Mycena maculata</name>
    <dbReference type="NCBI Taxonomy" id="230809"/>
    <lineage>
        <taxon>Eukaryota</taxon>
        <taxon>Fungi</taxon>
        <taxon>Dikarya</taxon>
        <taxon>Basidiomycota</taxon>
        <taxon>Agaricomycotina</taxon>
        <taxon>Agaricomycetes</taxon>
        <taxon>Agaricomycetidae</taxon>
        <taxon>Agaricales</taxon>
        <taxon>Marasmiineae</taxon>
        <taxon>Mycenaceae</taxon>
        <taxon>Mycena</taxon>
    </lineage>
</organism>
<dbReference type="PANTHER" id="PTHR43811">
    <property type="entry name" value="FKBP-TYPE PEPTIDYL-PROLYL CIS-TRANS ISOMERASE FKPA"/>
    <property type="match status" value="1"/>
</dbReference>
<accession>A0AAD7K8L8</accession>
<comment type="caution">
    <text evidence="9">The sequence shown here is derived from an EMBL/GenBank/DDBJ whole genome shotgun (WGS) entry which is preliminary data.</text>
</comment>
<name>A0AAD7K8L8_9AGAR</name>
<dbReference type="Pfam" id="PF17800">
    <property type="entry name" value="NPL"/>
    <property type="match status" value="1"/>
</dbReference>
<dbReference type="Gene3D" id="3.10.50.40">
    <property type="match status" value="1"/>
</dbReference>
<dbReference type="InterPro" id="IPR046357">
    <property type="entry name" value="PPIase_dom_sf"/>
</dbReference>
<dbReference type="InterPro" id="IPR041232">
    <property type="entry name" value="NPL"/>
</dbReference>
<dbReference type="AlphaFoldDB" id="A0AAD7K8L8"/>
<dbReference type="PANTHER" id="PTHR43811:SF19">
    <property type="entry name" value="39 KDA FK506-BINDING NUCLEAR PROTEIN"/>
    <property type="match status" value="1"/>
</dbReference>
<keyword evidence="10" id="KW-1185">Reference proteome</keyword>
<feature type="region of interest" description="Disordered" evidence="7">
    <location>
        <begin position="164"/>
        <end position="248"/>
    </location>
</feature>
<reference evidence="9" key="1">
    <citation type="submission" date="2023-03" db="EMBL/GenBank/DDBJ databases">
        <title>Massive genome expansion in bonnet fungi (Mycena s.s.) driven by repeated elements and novel gene families across ecological guilds.</title>
        <authorList>
            <consortium name="Lawrence Berkeley National Laboratory"/>
            <person name="Harder C.B."/>
            <person name="Miyauchi S."/>
            <person name="Viragh M."/>
            <person name="Kuo A."/>
            <person name="Thoen E."/>
            <person name="Andreopoulos B."/>
            <person name="Lu D."/>
            <person name="Skrede I."/>
            <person name="Drula E."/>
            <person name="Henrissat B."/>
            <person name="Morin E."/>
            <person name="Kohler A."/>
            <person name="Barry K."/>
            <person name="LaButti K."/>
            <person name="Morin E."/>
            <person name="Salamov A."/>
            <person name="Lipzen A."/>
            <person name="Mereny Z."/>
            <person name="Hegedus B."/>
            <person name="Baldrian P."/>
            <person name="Stursova M."/>
            <person name="Weitz H."/>
            <person name="Taylor A."/>
            <person name="Grigoriev I.V."/>
            <person name="Nagy L.G."/>
            <person name="Martin F."/>
            <person name="Kauserud H."/>
        </authorList>
    </citation>
    <scope>NUCLEOTIDE SEQUENCE</scope>
    <source>
        <strain evidence="9">CBHHK188m</strain>
    </source>
</reference>
<comment type="similarity">
    <text evidence="2">Belongs to the FKBP-type PPIase family. FKBP3/4 subfamily.</text>
</comment>
<feature type="domain" description="PPIase FKBP-type" evidence="8">
    <location>
        <begin position="264"/>
        <end position="350"/>
    </location>
</feature>
<dbReference type="SUPFAM" id="SSF54534">
    <property type="entry name" value="FKBP-like"/>
    <property type="match status" value="1"/>
</dbReference>
<keyword evidence="5 6" id="KW-0413">Isomerase</keyword>
<evidence type="ECO:0000256" key="4">
    <source>
        <dbReference type="ARBA" id="ARBA00023110"/>
    </source>
</evidence>
<feature type="compositionally biased region" description="Basic and acidic residues" evidence="7">
    <location>
        <begin position="217"/>
        <end position="248"/>
    </location>
</feature>
<evidence type="ECO:0000256" key="2">
    <source>
        <dbReference type="ARBA" id="ARBA00007838"/>
    </source>
</evidence>
<dbReference type="GO" id="GO:0000785">
    <property type="term" value="C:chromatin"/>
    <property type="evidence" value="ECO:0007669"/>
    <property type="project" value="TreeGrafter"/>
</dbReference>
<dbReference type="EC" id="5.2.1.8" evidence="3 6"/>
<dbReference type="PIRSF" id="PIRSF001473">
    <property type="entry name" value="FK506-bp_FPR3"/>
    <property type="match status" value="1"/>
</dbReference>
<sequence>MSIEVGLWSCTVDAKKGFSFQPAAPIRITNVALGDDLANTSARTSLKLSYKTLIPENDDSDDDAPPEFPTSTTFICALTPGKIEQVAINIVLEEKEDYTLEVVGPNTVYLTGNYIDQKPMDMPPYGDNDSDMGSEDAFNLEDVSSDVEFDADGLDDDARFEEIDEAVHGSPKNLKRVRDSEAADADKTSKKQKAESGKAVKPDSEAGDKKEKKKDKKEKEKKKDGVEKADGQKSEKKPAAEREVAGGVKIKDTKVGTGPAVKKGNTVSMRYIGKLQNGKVFDQNTKGKPFTFHLGKGEVIKGWDEGIVGMQVGGERLLTIPAPMGYGKRGTDGIPGNSTLVFEVKLTDFK</sequence>
<evidence type="ECO:0000256" key="7">
    <source>
        <dbReference type="SAM" id="MobiDB-lite"/>
    </source>
</evidence>
<evidence type="ECO:0000256" key="5">
    <source>
        <dbReference type="ARBA" id="ARBA00023235"/>
    </source>
</evidence>
<gene>
    <name evidence="9" type="ORF">DFH07DRAFT_792651</name>
</gene>
<evidence type="ECO:0000256" key="6">
    <source>
        <dbReference type="PROSITE-ProRule" id="PRU00277"/>
    </source>
</evidence>
<dbReference type="PROSITE" id="PS50059">
    <property type="entry name" value="FKBP_PPIASE"/>
    <property type="match status" value="1"/>
</dbReference>
<evidence type="ECO:0000256" key="1">
    <source>
        <dbReference type="ARBA" id="ARBA00000971"/>
    </source>
</evidence>
<dbReference type="InterPro" id="IPR001179">
    <property type="entry name" value="PPIase_FKBP_dom"/>
</dbReference>
<dbReference type="InterPro" id="IPR023566">
    <property type="entry name" value="PPIase_Fpr3/Fpr4-like"/>
</dbReference>
<comment type="catalytic activity">
    <reaction evidence="1 6">
        <text>[protein]-peptidylproline (omega=180) = [protein]-peptidylproline (omega=0)</text>
        <dbReference type="Rhea" id="RHEA:16237"/>
        <dbReference type="Rhea" id="RHEA-COMP:10747"/>
        <dbReference type="Rhea" id="RHEA-COMP:10748"/>
        <dbReference type="ChEBI" id="CHEBI:83833"/>
        <dbReference type="ChEBI" id="CHEBI:83834"/>
        <dbReference type="EC" id="5.2.1.8"/>
    </reaction>
</comment>
<dbReference type="Gene3D" id="2.60.120.340">
    <property type="entry name" value="Nucleoplasmin core domain"/>
    <property type="match status" value="1"/>
</dbReference>
<dbReference type="Proteomes" id="UP001215280">
    <property type="component" value="Unassembled WGS sequence"/>
</dbReference>
<dbReference type="GO" id="GO:0003755">
    <property type="term" value="F:peptidyl-prolyl cis-trans isomerase activity"/>
    <property type="evidence" value="ECO:0007669"/>
    <property type="project" value="UniProtKB-KW"/>
</dbReference>
<dbReference type="Pfam" id="PF00254">
    <property type="entry name" value="FKBP_C"/>
    <property type="match status" value="1"/>
</dbReference>